<evidence type="ECO:0000259" key="9">
    <source>
        <dbReference type="SMART" id="SM01003"/>
    </source>
</evidence>
<dbReference type="FunFam" id="3.30.360.10:FF:000008">
    <property type="entry name" value="Alpha-aminoadipic semialdehyde synthase, mitochondrial"/>
    <property type="match status" value="1"/>
</dbReference>
<accession>A0A1V9ZBS8</accession>
<dbReference type="UniPathway" id="UPA00868">
    <property type="reaction ID" value="UER00835"/>
</dbReference>
<feature type="non-terminal residue" evidence="10">
    <location>
        <position position="1028"/>
    </location>
</feature>
<evidence type="ECO:0000256" key="7">
    <source>
        <dbReference type="ARBA" id="ARBA00025744"/>
    </source>
</evidence>
<evidence type="ECO:0000256" key="6">
    <source>
        <dbReference type="ARBA" id="ARBA00023268"/>
    </source>
</evidence>
<dbReference type="SMART" id="SM01002">
    <property type="entry name" value="AlaDh_PNT_C"/>
    <property type="match status" value="1"/>
</dbReference>
<comment type="pathway">
    <text evidence="2">Amino-acid degradation; L-lysine degradation via saccharopine pathway; glutaryl-CoA from L-lysine: step 2/6.</text>
</comment>
<dbReference type="AlphaFoldDB" id="A0A1V9ZBS8"/>
<dbReference type="Pfam" id="PF03435">
    <property type="entry name" value="Sacchrp_dh_NADP"/>
    <property type="match status" value="1"/>
</dbReference>
<feature type="domain" description="Alanine dehydrogenase/pyridine nucleotide transhydrogenase N-terminal" evidence="9">
    <location>
        <begin position="25"/>
        <end position="158"/>
    </location>
</feature>
<dbReference type="Gene3D" id="1.10.1870.10">
    <property type="entry name" value="Domain 3, Saccharopine reductase"/>
    <property type="match status" value="1"/>
</dbReference>
<protein>
    <submittedName>
        <fullName evidence="10">Alpha-aminoadipic semialdehyde synthase</fullName>
    </submittedName>
</protein>
<dbReference type="Proteomes" id="UP000243217">
    <property type="component" value="Unassembled WGS sequence"/>
</dbReference>
<evidence type="ECO:0000256" key="5">
    <source>
        <dbReference type="ARBA" id="ARBA00023027"/>
    </source>
</evidence>
<dbReference type="GO" id="GO:0019878">
    <property type="term" value="P:lysine biosynthetic process via aminoadipic acid"/>
    <property type="evidence" value="ECO:0007669"/>
    <property type="project" value="TreeGrafter"/>
</dbReference>
<reference evidence="10 11" key="1">
    <citation type="journal article" date="2014" name="Genome Biol. Evol.">
        <title>The secreted proteins of Achlya hypogyna and Thraustotheca clavata identify the ancestral oomycete secretome and reveal gene acquisitions by horizontal gene transfer.</title>
        <authorList>
            <person name="Misner I."/>
            <person name="Blouin N."/>
            <person name="Leonard G."/>
            <person name="Richards T.A."/>
            <person name="Lane C.E."/>
        </authorList>
    </citation>
    <scope>NUCLEOTIDE SEQUENCE [LARGE SCALE GENOMIC DNA]</scope>
    <source>
        <strain evidence="10 11">ATCC 34112</strain>
    </source>
</reference>
<dbReference type="PANTHER" id="PTHR11133">
    <property type="entry name" value="SACCHAROPINE DEHYDROGENASE"/>
    <property type="match status" value="1"/>
</dbReference>
<dbReference type="SMART" id="SM01003">
    <property type="entry name" value="AlaDh_PNT_N"/>
    <property type="match status" value="1"/>
</dbReference>
<dbReference type="InterPro" id="IPR007545">
    <property type="entry name" value="LOR/SDH_bifunc_enz_cons_dom"/>
</dbReference>
<dbReference type="Pfam" id="PF16653">
    <property type="entry name" value="Sacchrp_dh_C"/>
    <property type="match status" value="1"/>
</dbReference>
<keyword evidence="11" id="KW-1185">Reference proteome</keyword>
<dbReference type="GO" id="GO:0033512">
    <property type="term" value="P:L-lysine catabolic process to acetyl-CoA via saccharopine"/>
    <property type="evidence" value="ECO:0007669"/>
    <property type="project" value="UniProtKB-UniPathway"/>
</dbReference>
<dbReference type="InterPro" id="IPR043009">
    <property type="entry name" value="LOR/SDH_bifunc_enz_cons_dom_sf"/>
</dbReference>
<dbReference type="InterPro" id="IPR051168">
    <property type="entry name" value="AASS"/>
</dbReference>
<dbReference type="PANTHER" id="PTHR11133:SF22">
    <property type="entry name" value="ALPHA-AMINOADIPIC SEMIALDEHYDE SYNTHASE, MITOCHONDRIAL"/>
    <property type="match status" value="1"/>
</dbReference>
<dbReference type="FunFam" id="3.40.50.720:FF:000087">
    <property type="entry name" value="alpha-aminoadipic semialdehyde synthase, mitochondrial"/>
    <property type="match status" value="1"/>
</dbReference>
<dbReference type="InterPro" id="IPR032095">
    <property type="entry name" value="Sacchrp_dh-like_C"/>
</dbReference>
<evidence type="ECO:0000313" key="11">
    <source>
        <dbReference type="Proteomes" id="UP000243217"/>
    </source>
</evidence>
<dbReference type="SUPFAM" id="SSF52283">
    <property type="entry name" value="Formate/glycerate dehydrogenase catalytic domain-like"/>
    <property type="match status" value="1"/>
</dbReference>
<dbReference type="InterPro" id="IPR007886">
    <property type="entry name" value="AlaDH/PNT_N"/>
</dbReference>
<evidence type="ECO:0000256" key="4">
    <source>
        <dbReference type="ARBA" id="ARBA00023002"/>
    </source>
</evidence>
<dbReference type="STRING" id="74557.A0A1V9ZBS8"/>
<keyword evidence="6" id="KW-0511">Multifunctional enzyme</keyword>
<dbReference type="EMBL" id="JNBS01002135">
    <property type="protein sequence ID" value="OQR95300.1"/>
    <property type="molecule type" value="Genomic_DNA"/>
</dbReference>
<keyword evidence="4" id="KW-0560">Oxidoreductase</keyword>
<dbReference type="Pfam" id="PF04455">
    <property type="entry name" value="Saccharop_dh_N"/>
    <property type="match status" value="1"/>
</dbReference>
<dbReference type="SUPFAM" id="SSF51735">
    <property type="entry name" value="NAD(P)-binding Rossmann-fold domains"/>
    <property type="match status" value="1"/>
</dbReference>
<dbReference type="GO" id="GO:0005737">
    <property type="term" value="C:cytoplasm"/>
    <property type="evidence" value="ECO:0007669"/>
    <property type="project" value="TreeGrafter"/>
</dbReference>
<comment type="caution">
    <text evidence="10">The sequence shown here is derived from an EMBL/GenBank/DDBJ whole genome shotgun (WGS) entry which is preliminary data.</text>
</comment>
<evidence type="ECO:0000259" key="8">
    <source>
        <dbReference type="SMART" id="SM01002"/>
    </source>
</evidence>
<dbReference type="FunFam" id="3.40.50.720:FF:000072">
    <property type="entry name" value="Saccharopine dehydrogenase [NADP(+), L-glutamate-forming]"/>
    <property type="match status" value="1"/>
</dbReference>
<proteinExistence type="inferred from homology"/>
<dbReference type="InterPro" id="IPR007698">
    <property type="entry name" value="AlaDH/PNT_NAD(H)-bd"/>
</dbReference>
<sequence length="1028" mass="112492">MSMLFRKKALAPLHRHLSTRSKCVGVVREVYNKWERRAPLTPVHVKELVQSGIDVHVQPSNQRIFTNDQYEAAGAKITDDLSATNVIVGVKQVPIENLLKDKTYLFFSHTIKAQPENMQLLDAILDKNIRLIDYECITEGGKRNGRRLIAFGGYAGRAGMLAGFRGLGERLINKGYSSPFVNIGSAYMYQDLERAKQAVATAGELIKKNGLPADLAPLVVTFTGNGNVSQGAQEVFKLLPHEFVEPEDLPHLKPNRHVVYGCVVDEKHIVQHKTKGDDFTKQEYYKNPEEYEPVFHKNIAPYTSLLVNCMYWDDRYPRLITKDQMDEITEASGGDPKLLGVADISCDIGGSIEFLEHSTYIEDPFFLYDIKSRTAKPSLAGEPGVMMMGVDILPSELPSESSNHFGNHLVGFLKNLAGGEKDLPVELDGAVIAADGKLAPKYQYIKEMRRDRERAAGHAYASAAAAVAGSTCVELKGHLFDSGLINKILDLIEAHDGGFAVIECQVRPNFNDESQTTSANISRAVVQISMDSREALDAILEKINALSSLTPGAEANVKELPDYCKGTYDQTLSQRSTGKEGAGMTFQGSVYVSNTKERKNIVCLGAGLVASPLVEYLTRDANHTLTVVSGLPGEAQAMATKFNKRNRSVKAAQVDVGKQQDVVASLVKDADCVVSLLPAPMHVNIAKSCLTSKTPLVTASYISPEMQALDEAAKAQQIPILCELGLDPGMDHMSAMKIIDHVQANNGRVVSFSSVCGGLPAPEAADNPIAYKFSWSPRGVLTAALNSAQYLKNGELVQIQGEDLLTSAERVNFLPAFALEQIPNRNSLPYAQVYNIPDAESIFRGTLRYAGNCAIMHQMRLLGLLNTDEQVLPDTWPEFIAQLKSKASKKLSPDAEAFLTWLGLDDASALVDPSSKSPIDAFCALLTKKLSYLPGERDMAIMHHEFDVEYSDRREHITSTYVGYGDSESTVMAKTVGMSAAIGVDLILRGDVKGRGVLTPTTPDIYNPGLARLEAEGIRFIEKFRTVS</sequence>
<dbReference type="Gene3D" id="3.30.360.10">
    <property type="entry name" value="Dihydrodipicolinate Reductase, domain 2"/>
    <property type="match status" value="1"/>
</dbReference>
<dbReference type="Gene3D" id="3.40.50.720">
    <property type="entry name" value="NAD(P)-binding Rossmann-like Domain"/>
    <property type="match status" value="3"/>
</dbReference>
<organism evidence="10 11">
    <name type="scientific">Thraustotheca clavata</name>
    <dbReference type="NCBI Taxonomy" id="74557"/>
    <lineage>
        <taxon>Eukaryota</taxon>
        <taxon>Sar</taxon>
        <taxon>Stramenopiles</taxon>
        <taxon>Oomycota</taxon>
        <taxon>Saprolegniomycetes</taxon>
        <taxon>Saprolegniales</taxon>
        <taxon>Achlyaceae</taxon>
        <taxon>Thraustotheca</taxon>
    </lineage>
</organism>
<evidence type="ECO:0000313" key="10">
    <source>
        <dbReference type="EMBL" id="OQR95300.1"/>
    </source>
</evidence>
<evidence type="ECO:0000256" key="3">
    <source>
        <dbReference type="ARBA" id="ARBA00022857"/>
    </source>
</evidence>
<dbReference type="SUPFAM" id="SSF55347">
    <property type="entry name" value="Glyceraldehyde-3-phosphate dehydrogenase-like, C-terminal domain"/>
    <property type="match status" value="1"/>
</dbReference>
<dbReference type="InterPro" id="IPR005097">
    <property type="entry name" value="Sacchrp_dh_NADP-bd"/>
</dbReference>
<gene>
    <name evidence="10" type="ORF">THRCLA_07981</name>
</gene>
<dbReference type="CDD" id="cd12189">
    <property type="entry name" value="LKR_SDH_like"/>
    <property type="match status" value="1"/>
</dbReference>
<feature type="domain" description="Alanine dehydrogenase/pyridine nucleotide transhydrogenase NAD(H)-binding" evidence="8">
    <location>
        <begin position="205"/>
        <end position="389"/>
    </location>
</feature>
<evidence type="ECO:0000256" key="2">
    <source>
        <dbReference type="ARBA" id="ARBA00004720"/>
    </source>
</evidence>
<dbReference type="OrthoDB" id="10059875at2759"/>
<comment type="similarity">
    <text evidence="7">In the C-terminal section; belongs to the saccharopine dehydrogenase family.</text>
</comment>
<comment type="pathway">
    <text evidence="1">Amino-acid degradation; L-lysine degradation via saccharopine pathway; glutaryl-CoA from L-lysine: step 1/6.</text>
</comment>
<name>A0A1V9ZBS8_9STRA</name>
<evidence type="ECO:0000256" key="1">
    <source>
        <dbReference type="ARBA" id="ARBA00004682"/>
    </source>
</evidence>
<dbReference type="GO" id="GO:0004753">
    <property type="term" value="F:saccharopine dehydrogenase activity"/>
    <property type="evidence" value="ECO:0007669"/>
    <property type="project" value="TreeGrafter"/>
</dbReference>
<dbReference type="Gene3D" id="3.30.70.2690">
    <property type="entry name" value="LOR/SDH bifunctional enzyme, conserved domain"/>
    <property type="match status" value="1"/>
</dbReference>
<keyword evidence="5" id="KW-0520">NAD</keyword>
<dbReference type="Pfam" id="PF05222">
    <property type="entry name" value="AlaDh_PNT_N"/>
    <property type="match status" value="1"/>
</dbReference>
<keyword evidence="3" id="KW-0521">NADP</keyword>
<dbReference type="InterPro" id="IPR036291">
    <property type="entry name" value="NAD(P)-bd_dom_sf"/>
</dbReference>